<comment type="caution">
    <text evidence="8">The sequence shown here is derived from an EMBL/GenBank/DDBJ whole genome shotgun (WGS) entry which is preliminary data.</text>
</comment>
<evidence type="ECO:0000256" key="4">
    <source>
        <dbReference type="ARBA" id="ARBA00023002"/>
    </source>
</evidence>
<dbReference type="Proteomes" id="UP000807025">
    <property type="component" value="Unassembled WGS sequence"/>
</dbReference>
<keyword evidence="4" id="KW-0560">Oxidoreductase</keyword>
<dbReference type="Pfam" id="PF22366">
    <property type="entry name" value="NDH2_C"/>
    <property type="match status" value="1"/>
</dbReference>
<dbReference type="PANTHER" id="PTHR43706:SF17">
    <property type="entry name" value="NADH DEHYDROGENASE (EUROFUNG)"/>
    <property type="match status" value="1"/>
</dbReference>
<evidence type="ECO:0000256" key="1">
    <source>
        <dbReference type="ARBA" id="ARBA00005272"/>
    </source>
</evidence>
<evidence type="ECO:0000313" key="8">
    <source>
        <dbReference type="EMBL" id="KAF9492651.1"/>
    </source>
</evidence>
<evidence type="ECO:0000256" key="5">
    <source>
        <dbReference type="ARBA" id="ARBA00023027"/>
    </source>
</evidence>
<dbReference type="GO" id="GO:0003954">
    <property type="term" value="F:NADH dehydrogenase activity"/>
    <property type="evidence" value="ECO:0007669"/>
    <property type="project" value="InterPro"/>
</dbReference>
<evidence type="ECO:0000256" key="3">
    <source>
        <dbReference type="ARBA" id="ARBA00022827"/>
    </source>
</evidence>
<accession>A0A9P6D4T1</accession>
<sequence>MLCKKMVFAGRPPRPTSRMVLAIGGRAPAYATSRAFSSSLPRNKERLVILGSGWGGYEVLRAIDKERWNVTMISPNNYFNFTPLLASCTVGTLEFRCATEPVRRYSPEVVAYQAWCDHIDFRQKRLQCMPATPLLSFETKSAPKADATTTQFPGTGTPFTLTYDKLVIAVGAYSQTFDVPGVKEHAHFLKDVKDARAIRTRILECFEQSNQPTISDLERRKLLNFCIVGGGPTGVEFAAELHDLLHTEMERHYPGLTRFAKISMYDVAPHILGTFDESLVKYAEKTFKRDGISIFTSHHVERVESGKLFVKEQGEVPFGLLVWSTGLAPNPLVQSASDVKKDLKTSSIITNDHLNVLKEDGTPYSDVWAIGDAAMIEDARLPATAQVANQKAKYLTKKLNRLVKDKDSPKPFEFHNQGSLAYVGNWKAIYDASGTGSNVMNKETGRLAWLLWRSAYFTMTLSVRNKILVPTYWFLNWIFGRDLTRF</sequence>
<evidence type="ECO:0000259" key="6">
    <source>
        <dbReference type="Pfam" id="PF07992"/>
    </source>
</evidence>
<dbReference type="PANTHER" id="PTHR43706">
    <property type="entry name" value="NADH DEHYDROGENASE"/>
    <property type="match status" value="1"/>
</dbReference>
<dbReference type="InterPro" id="IPR036188">
    <property type="entry name" value="FAD/NAD-bd_sf"/>
</dbReference>
<dbReference type="Pfam" id="PF07992">
    <property type="entry name" value="Pyr_redox_2"/>
    <property type="match status" value="1"/>
</dbReference>
<dbReference type="InterPro" id="IPR045024">
    <property type="entry name" value="NDH-2"/>
</dbReference>
<name>A0A9P6D4T1_PLEER</name>
<dbReference type="AlphaFoldDB" id="A0A9P6D4T1"/>
<keyword evidence="2" id="KW-0285">Flavoprotein</keyword>
<dbReference type="SUPFAM" id="SSF51905">
    <property type="entry name" value="FAD/NAD(P)-binding domain"/>
    <property type="match status" value="2"/>
</dbReference>
<reference evidence="8" key="1">
    <citation type="submission" date="2020-11" db="EMBL/GenBank/DDBJ databases">
        <authorList>
            <consortium name="DOE Joint Genome Institute"/>
            <person name="Ahrendt S."/>
            <person name="Riley R."/>
            <person name="Andreopoulos W."/>
            <person name="Labutti K."/>
            <person name="Pangilinan J."/>
            <person name="Ruiz-Duenas F.J."/>
            <person name="Barrasa J.M."/>
            <person name="Sanchez-Garcia M."/>
            <person name="Camarero S."/>
            <person name="Miyauchi S."/>
            <person name="Serrano A."/>
            <person name="Linde D."/>
            <person name="Babiker R."/>
            <person name="Drula E."/>
            <person name="Ayuso-Fernandez I."/>
            <person name="Pacheco R."/>
            <person name="Padilla G."/>
            <person name="Ferreira P."/>
            <person name="Barriuso J."/>
            <person name="Kellner H."/>
            <person name="Castanera R."/>
            <person name="Alfaro M."/>
            <person name="Ramirez L."/>
            <person name="Pisabarro A.G."/>
            <person name="Kuo A."/>
            <person name="Tritt A."/>
            <person name="Lipzen A."/>
            <person name="He G."/>
            <person name="Yan M."/>
            <person name="Ng V."/>
            <person name="Cullen D."/>
            <person name="Martin F."/>
            <person name="Rosso M.-N."/>
            <person name="Henrissat B."/>
            <person name="Hibbett D."/>
            <person name="Martinez A.T."/>
            <person name="Grigoriev I.V."/>
        </authorList>
    </citation>
    <scope>NUCLEOTIDE SEQUENCE</scope>
    <source>
        <strain evidence="8">ATCC 90797</strain>
    </source>
</reference>
<feature type="domain" description="External alternative NADH-ubiquinone oxidoreductase-like C-terminal" evidence="7">
    <location>
        <begin position="417"/>
        <end position="482"/>
    </location>
</feature>
<keyword evidence="5" id="KW-0520">NAD</keyword>
<gene>
    <name evidence="8" type="ORF">BDN71DRAFT_1489927</name>
</gene>
<dbReference type="PRINTS" id="PR00368">
    <property type="entry name" value="FADPNR"/>
</dbReference>
<dbReference type="OrthoDB" id="9992747at2759"/>
<dbReference type="InterPro" id="IPR054585">
    <property type="entry name" value="NDH2-like_C"/>
</dbReference>
<evidence type="ECO:0000259" key="7">
    <source>
        <dbReference type="Pfam" id="PF22366"/>
    </source>
</evidence>
<organism evidence="8 9">
    <name type="scientific">Pleurotus eryngii</name>
    <name type="common">Boletus of the steppes</name>
    <dbReference type="NCBI Taxonomy" id="5323"/>
    <lineage>
        <taxon>Eukaryota</taxon>
        <taxon>Fungi</taxon>
        <taxon>Dikarya</taxon>
        <taxon>Basidiomycota</taxon>
        <taxon>Agaricomycotina</taxon>
        <taxon>Agaricomycetes</taxon>
        <taxon>Agaricomycetidae</taxon>
        <taxon>Agaricales</taxon>
        <taxon>Pleurotineae</taxon>
        <taxon>Pleurotaceae</taxon>
        <taxon>Pleurotus</taxon>
    </lineage>
</organism>
<proteinExistence type="inferred from homology"/>
<feature type="domain" description="FAD/NAD(P)-binding" evidence="6">
    <location>
        <begin position="46"/>
        <end position="392"/>
    </location>
</feature>
<evidence type="ECO:0000313" key="9">
    <source>
        <dbReference type="Proteomes" id="UP000807025"/>
    </source>
</evidence>
<evidence type="ECO:0000256" key="2">
    <source>
        <dbReference type="ARBA" id="ARBA00022630"/>
    </source>
</evidence>
<dbReference type="Gene3D" id="3.50.50.100">
    <property type="match status" value="1"/>
</dbReference>
<dbReference type="GO" id="GO:0005739">
    <property type="term" value="C:mitochondrion"/>
    <property type="evidence" value="ECO:0007669"/>
    <property type="project" value="TreeGrafter"/>
</dbReference>
<dbReference type="InterPro" id="IPR023753">
    <property type="entry name" value="FAD/NAD-binding_dom"/>
</dbReference>
<dbReference type="EMBL" id="MU154597">
    <property type="protein sequence ID" value="KAF9492651.1"/>
    <property type="molecule type" value="Genomic_DNA"/>
</dbReference>
<keyword evidence="3" id="KW-0274">FAD</keyword>
<protein>
    <submittedName>
        <fullName evidence="8">FAD/NAD-P-binding domain-containing protein</fullName>
    </submittedName>
</protein>
<comment type="similarity">
    <text evidence="1">Belongs to the NADH dehydrogenase family.</text>
</comment>
<keyword evidence="9" id="KW-1185">Reference proteome</keyword>